<gene>
    <name evidence="2" type="ORF">P691DRAFT_779198</name>
</gene>
<organism evidence="2 3">
    <name type="scientific">Macrolepiota fuliginosa MF-IS2</name>
    <dbReference type="NCBI Taxonomy" id="1400762"/>
    <lineage>
        <taxon>Eukaryota</taxon>
        <taxon>Fungi</taxon>
        <taxon>Dikarya</taxon>
        <taxon>Basidiomycota</taxon>
        <taxon>Agaricomycotina</taxon>
        <taxon>Agaricomycetes</taxon>
        <taxon>Agaricomycetidae</taxon>
        <taxon>Agaricales</taxon>
        <taxon>Agaricineae</taxon>
        <taxon>Agaricaceae</taxon>
        <taxon>Macrolepiota</taxon>
    </lineage>
</organism>
<dbReference type="AlphaFoldDB" id="A0A9P5X111"/>
<comment type="caution">
    <text evidence="2">The sequence shown here is derived from an EMBL/GenBank/DDBJ whole genome shotgun (WGS) entry which is preliminary data.</text>
</comment>
<dbReference type="EMBL" id="MU151562">
    <property type="protein sequence ID" value="KAF9442818.1"/>
    <property type="molecule type" value="Genomic_DNA"/>
</dbReference>
<proteinExistence type="predicted"/>
<evidence type="ECO:0000313" key="2">
    <source>
        <dbReference type="EMBL" id="KAF9442818.1"/>
    </source>
</evidence>
<dbReference type="CDD" id="cd06578">
    <property type="entry name" value="HemD"/>
    <property type="match status" value="1"/>
</dbReference>
<dbReference type="GO" id="GO:0005829">
    <property type="term" value="C:cytosol"/>
    <property type="evidence" value="ECO:0007669"/>
    <property type="project" value="TreeGrafter"/>
</dbReference>
<dbReference type="PANTHER" id="PTHR12390">
    <property type="entry name" value="UROPORPHYRINOGEN III SYNTHASE"/>
    <property type="match status" value="1"/>
</dbReference>
<name>A0A9P5X111_9AGAR</name>
<evidence type="ECO:0000259" key="1">
    <source>
        <dbReference type="Pfam" id="PF02602"/>
    </source>
</evidence>
<keyword evidence="3" id="KW-1185">Reference proteome</keyword>
<feature type="domain" description="Tetrapyrrole biosynthesis uroporphyrinogen III synthase" evidence="1">
    <location>
        <begin position="18"/>
        <end position="303"/>
    </location>
</feature>
<evidence type="ECO:0000313" key="3">
    <source>
        <dbReference type="Proteomes" id="UP000807342"/>
    </source>
</evidence>
<accession>A0A9P5X111</accession>
<dbReference type="Proteomes" id="UP000807342">
    <property type="component" value="Unassembled WGS sequence"/>
</dbReference>
<dbReference type="Pfam" id="PF02602">
    <property type="entry name" value="HEM4"/>
    <property type="match status" value="1"/>
</dbReference>
<sequence>MSNILLLRSPAETSPDPYESVLRDASHSAYSITVLETSFTNLPTLQCLITGNPRPKAYSGVIITSKRSCEAWTTALQNCLSSLRPEDDISHIGLKSSLAVWSKVPFYAVGKGTAAALRDFESIGSSSGIDFRPDIRGEASGTGEQLAHFILDEIKNDDGDNKNTLLYLTGDKNRDTIPKILSSDEGRTQGIELDALQVYETHGASNFEHNLNSLLQQTATGNWWIVFFAPSSSAFTYPILQKYFRFKKAQSASDNAHSGLIPEVQKLVAKVGAIGHVTSSYLEEELMIHVDAVAIKPTPEALLAAISPTAGELPQ</sequence>
<dbReference type="InterPro" id="IPR039793">
    <property type="entry name" value="UROS/Hem4"/>
</dbReference>
<dbReference type="Gene3D" id="3.40.50.10090">
    <property type="match status" value="2"/>
</dbReference>
<dbReference type="InterPro" id="IPR036108">
    <property type="entry name" value="4pyrrol_syn_uPrphyn_synt_sf"/>
</dbReference>
<dbReference type="GO" id="GO:0006780">
    <property type="term" value="P:uroporphyrinogen III biosynthetic process"/>
    <property type="evidence" value="ECO:0007669"/>
    <property type="project" value="InterPro"/>
</dbReference>
<dbReference type="GO" id="GO:0004852">
    <property type="term" value="F:uroporphyrinogen-III synthase activity"/>
    <property type="evidence" value="ECO:0007669"/>
    <property type="project" value="InterPro"/>
</dbReference>
<reference evidence="2" key="1">
    <citation type="submission" date="2020-11" db="EMBL/GenBank/DDBJ databases">
        <authorList>
            <consortium name="DOE Joint Genome Institute"/>
            <person name="Ahrendt S."/>
            <person name="Riley R."/>
            <person name="Andreopoulos W."/>
            <person name="Labutti K."/>
            <person name="Pangilinan J."/>
            <person name="Ruiz-Duenas F.J."/>
            <person name="Barrasa J.M."/>
            <person name="Sanchez-Garcia M."/>
            <person name="Camarero S."/>
            <person name="Miyauchi S."/>
            <person name="Serrano A."/>
            <person name="Linde D."/>
            <person name="Babiker R."/>
            <person name="Drula E."/>
            <person name="Ayuso-Fernandez I."/>
            <person name="Pacheco R."/>
            <person name="Padilla G."/>
            <person name="Ferreira P."/>
            <person name="Barriuso J."/>
            <person name="Kellner H."/>
            <person name="Castanera R."/>
            <person name="Alfaro M."/>
            <person name="Ramirez L."/>
            <person name="Pisabarro A.G."/>
            <person name="Kuo A."/>
            <person name="Tritt A."/>
            <person name="Lipzen A."/>
            <person name="He G."/>
            <person name="Yan M."/>
            <person name="Ng V."/>
            <person name="Cullen D."/>
            <person name="Martin F."/>
            <person name="Rosso M.-N."/>
            <person name="Henrissat B."/>
            <person name="Hibbett D."/>
            <person name="Martinez A.T."/>
            <person name="Grigoriev I.V."/>
        </authorList>
    </citation>
    <scope>NUCLEOTIDE SEQUENCE</scope>
    <source>
        <strain evidence="2">MF-IS2</strain>
    </source>
</reference>
<dbReference type="SUPFAM" id="SSF69618">
    <property type="entry name" value="HemD-like"/>
    <property type="match status" value="1"/>
</dbReference>
<dbReference type="PANTHER" id="PTHR12390:SF0">
    <property type="entry name" value="UROPORPHYRINOGEN-III SYNTHASE"/>
    <property type="match status" value="1"/>
</dbReference>
<dbReference type="InterPro" id="IPR003754">
    <property type="entry name" value="4pyrrol_synth_uPrphyn_synth"/>
</dbReference>
<protein>
    <submittedName>
        <fullName evidence="2">Tetrapyrrole biosynthesis, uroporphyrinogen III synthase</fullName>
    </submittedName>
</protein>
<dbReference type="OrthoDB" id="5595751at2759"/>